<evidence type="ECO:0000313" key="10">
    <source>
        <dbReference type="EMBL" id="UYV83175.1"/>
    </source>
</evidence>
<keyword evidence="4 7" id="KW-0863">Zinc-finger</keyword>
<evidence type="ECO:0000256" key="2">
    <source>
        <dbReference type="ARBA" id="ARBA00022490"/>
    </source>
</evidence>
<keyword evidence="2" id="KW-0963">Cytoplasm</keyword>
<evidence type="ECO:0000256" key="6">
    <source>
        <dbReference type="ARBA" id="ARBA00023125"/>
    </source>
</evidence>
<feature type="domain" description="CXXC-type" evidence="9">
    <location>
        <begin position="374"/>
        <end position="414"/>
    </location>
</feature>
<evidence type="ECO:0000256" key="4">
    <source>
        <dbReference type="ARBA" id="ARBA00022771"/>
    </source>
</evidence>
<sequence>MNESSRQASLPAALPGGYGPPQPVGPGPGHLLGQEPWIPPPYMISGTSSSEFDSMRAGLFTSGFHDFNKHYPPYSYNYPTKGDGRHTGNGMDSDGGPPHEGLTARLLDKGSNAVQQPSHENVPTPPVPSREGTPAGNVGYRPWEQPPDGAPLDSAQVQSSPSAQQDKQGSGTATPGSRSGTPFRSQEYLSQTQLSDHGNSMDRTNTPNRPPSHMSSGPSPESHQDSQESLENDVSEKLQRLTPQQQAMCPPPLHMSSTHPSPRGTIQFGTNNISQFPPNHLNVYMQGQQPFPTSPGSQRFFPDPKRMKIEADSSTADFRGPLENSFQVPSVSSTTSRQQALPLPPMPHPPIEQWDSLPPNPAGLPANPDLEKVPKKKRKRCGECPGCMKKDNCGECGPCKSVRSHQICKMRKCDQLKTKKERVSTAQP</sequence>
<evidence type="ECO:0000313" key="11">
    <source>
        <dbReference type="Proteomes" id="UP001235939"/>
    </source>
</evidence>
<gene>
    <name evidence="10" type="ORF">LAZ67_23000064</name>
</gene>
<feature type="compositionally biased region" description="Low complexity" evidence="8">
    <location>
        <begin position="154"/>
        <end position="165"/>
    </location>
</feature>
<feature type="compositionally biased region" description="Polar residues" evidence="8">
    <location>
        <begin position="112"/>
        <end position="121"/>
    </location>
</feature>
<evidence type="ECO:0000256" key="5">
    <source>
        <dbReference type="ARBA" id="ARBA00022833"/>
    </source>
</evidence>
<evidence type="ECO:0000256" key="7">
    <source>
        <dbReference type="PROSITE-ProRule" id="PRU00509"/>
    </source>
</evidence>
<organism evidence="10 11">
    <name type="scientific">Cordylochernes scorpioides</name>
    <dbReference type="NCBI Taxonomy" id="51811"/>
    <lineage>
        <taxon>Eukaryota</taxon>
        <taxon>Metazoa</taxon>
        <taxon>Ecdysozoa</taxon>
        <taxon>Arthropoda</taxon>
        <taxon>Chelicerata</taxon>
        <taxon>Arachnida</taxon>
        <taxon>Pseudoscorpiones</taxon>
        <taxon>Cheliferoidea</taxon>
        <taxon>Chernetidae</taxon>
        <taxon>Cordylochernes</taxon>
    </lineage>
</organism>
<protein>
    <submittedName>
        <fullName evidence="10">Cxxc5</fullName>
    </submittedName>
</protein>
<feature type="region of interest" description="Disordered" evidence="8">
    <location>
        <begin position="78"/>
        <end position="272"/>
    </location>
</feature>
<dbReference type="PROSITE" id="PS51058">
    <property type="entry name" value="ZF_CXXC"/>
    <property type="match status" value="1"/>
</dbReference>
<dbReference type="EMBL" id="CP092885">
    <property type="protein sequence ID" value="UYV83175.1"/>
    <property type="molecule type" value="Genomic_DNA"/>
</dbReference>
<dbReference type="PANTHER" id="PTHR13419:SF0">
    <property type="entry name" value="CXXC-TYPE DOMAIN-CONTAINING PROTEIN"/>
    <property type="match status" value="1"/>
</dbReference>
<evidence type="ECO:0000256" key="1">
    <source>
        <dbReference type="ARBA" id="ARBA00004496"/>
    </source>
</evidence>
<accession>A0ABY6LUG2</accession>
<comment type="subcellular location">
    <subcellularLocation>
        <location evidence="1">Cytoplasm</location>
    </subcellularLocation>
</comment>
<feature type="compositionally biased region" description="Polar residues" evidence="8">
    <location>
        <begin position="166"/>
        <end position="221"/>
    </location>
</feature>
<evidence type="ECO:0000259" key="9">
    <source>
        <dbReference type="PROSITE" id="PS51058"/>
    </source>
</evidence>
<feature type="compositionally biased region" description="Polar residues" evidence="8">
    <location>
        <begin position="324"/>
        <end position="339"/>
    </location>
</feature>
<dbReference type="InterPro" id="IPR040388">
    <property type="entry name" value="CXXC4/CXXC5"/>
</dbReference>
<evidence type="ECO:0000256" key="3">
    <source>
        <dbReference type="ARBA" id="ARBA00022723"/>
    </source>
</evidence>
<keyword evidence="5" id="KW-0862">Zinc</keyword>
<keyword evidence="6" id="KW-0238">DNA-binding</keyword>
<dbReference type="Proteomes" id="UP001235939">
    <property type="component" value="Chromosome 23"/>
</dbReference>
<feature type="region of interest" description="Disordered" evidence="8">
    <location>
        <begin position="1"/>
        <end position="49"/>
    </location>
</feature>
<keyword evidence="11" id="KW-1185">Reference proteome</keyword>
<evidence type="ECO:0000256" key="8">
    <source>
        <dbReference type="SAM" id="MobiDB-lite"/>
    </source>
</evidence>
<keyword evidence="3" id="KW-0479">Metal-binding</keyword>
<name>A0ABY6LUG2_9ARAC</name>
<reference evidence="10 11" key="1">
    <citation type="submission" date="2022-03" db="EMBL/GenBank/DDBJ databases">
        <title>A chromosomal length assembly of Cordylochernes scorpioides.</title>
        <authorList>
            <person name="Zeh D."/>
            <person name="Zeh J."/>
        </authorList>
    </citation>
    <scope>NUCLEOTIDE SEQUENCE [LARGE SCALE GENOMIC DNA]</scope>
    <source>
        <strain evidence="10">IN4F17</strain>
        <tissue evidence="10">Whole Body</tissue>
    </source>
</reference>
<feature type="region of interest" description="Disordered" evidence="8">
    <location>
        <begin position="314"/>
        <end position="351"/>
    </location>
</feature>
<proteinExistence type="predicted"/>
<dbReference type="InterPro" id="IPR002857">
    <property type="entry name" value="Znf_CXXC"/>
</dbReference>
<dbReference type="PANTHER" id="PTHR13419">
    <property type="entry name" value="ZINC FINGER-CONTAINING"/>
    <property type="match status" value="1"/>
</dbReference>